<proteinExistence type="predicted"/>
<feature type="chain" id="PRO_5043035833" description="Ig-like domain-containing protein" evidence="1">
    <location>
        <begin position="20"/>
        <end position="489"/>
    </location>
</feature>
<dbReference type="EMBL" id="MU858080">
    <property type="protein sequence ID" value="KAK4215433.1"/>
    <property type="molecule type" value="Genomic_DNA"/>
</dbReference>
<keyword evidence="3" id="KW-1185">Reference proteome</keyword>
<evidence type="ECO:0000313" key="2">
    <source>
        <dbReference type="EMBL" id="KAK4215433.1"/>
    </source>
</evidence>
<organism evidence="2 3">
    <name type="scientific">Rhypophila decipiens</name>
    <dbReference type="NCBI Taxonomy" id="261697"/>
    <lineage>
        <taxon>Eukaryota</taxon>
        <taxon>Fungi</taxon>
        <taxon>Dikarya</taxon>
        <taxon>Ascomycota</taxon>
        <taxon>Pezizomycotina</taxon>
        <taxon>Sordariomycetes</taxon>
        <taxon>Sordariomycetidae</taxon>
        <taxon>Sordariales</taxon>
        <taxon>Naviculisporaceae</taxon>
        <taxon>Rhypophila</taxon>
    </lineage>
</organism>
<feature type="signal peptide" evidence="1">
    <location>
        <begin position="1"/>
        <end position="19"/>
    </location>
</feature>
<sequence length="489" mass="52557">MVTTRLSLLAALSATTVLAQFGPPPTTNVGQGCTSKSFSVPSWIIQNLGKVENDVKFNITNRATGYTSGVRCKQGASDCLLAVADGGLKTSIQLDGDKVQFAVNQTWTCKDRGTDLTFTALGNNSAPLNWTSPLLIRGSLLAPVAITPAYLEGPTGHKSPGCAATSEKPSWKLSAIHFTDQTGDGTSSTPFQMFNLLLTNPANGYQASCMPGTSYDYGNDLSTLVCAGVEFQSSSIGGFPITTTASFDTKTFTFSVKQTWFCDDHDASKPQNITASGTIKLPLECETNPVPDSPNDTKKSCIIPEEGDITVPGTVDAVTTLAPFVIEDPIPQRDGCTLTSIFNPKWSFSQFSVTTTPAGKEEIFFNIILAAENRGFQFPIPIYTGEAVKGKEGWYNCVVGQDGENAAPLWPYKCEFRYENATKNLEIRADWACIDFDPDHPILFSGVSSTTVTSPFECGPTYDGNNECVIDGSITWSADIQNVTWKSSP</sequence>
<name>A0AAN6YA08_9PEZI</name>
<dbReference type="AlphaFoldDB" id="A0AAN6YA08"/>
<evidence type="ECO:0008006" key="4">
    <source>
        <dbReference type="Google" id="ProtNLM"/>
    </source>
</evidence>
<reference evidence="2" key="2">
    <citation type="submission" date="2023-05" db="EMBL/GenBank/DDBJ databases">
        <authorList>
            <consortium name="Lawrence Berkeley National Laboratory"/>
            <person name="Steindorff A."/>
            <person name="Hensen N."/>
            <person name="Bonometti L."/>
            <person name="Westerberg I."/>
            <person name="Brannstrom I.O."/>
            <person name="Guillou S."/>
            <person name="Cros-Aarteil S."/>
            <person name="Calhoun S."/>
            <person name="Haridas S."/>
            <person name="Kuo A."/>
            <person name="Mondo S."/>
            <person name="Pangilinan J."/>
            <person name="Riley R."/>
            <person name="Labutti K."/>
            <person name="Andreopoulos B."/>
            <person name="Lipzen A."/>
            <person name="Chen C."/>
            <person name="Yanf M."/>
            <person name="Daum C."/>
            <person name="Ng V."/>
            <person name="Clum A."/>
            <person name="Ohm R."/>
            <person name="Martin F."/>
            <person name="Silar P."/>
            <person name="Natvig D."/>
            <person name="Lalanne C."/>
            <person name="Gautier V."/>
            <person name="Ament-Velasquez S.L."/>
            <person name="Kruys A."/>
            <person name="Hutchinson M.I."/>
            <person name="Powell A.J."/>
            <person name="Barry K."/>
            <person name="Miller A.N."/>
            <person name="Grigoriev I.V."/>
            <person name="Debuchy R."/>
            <person name="Gladieux P."/>
            <person name="Thoren M.H."/>
            <person name="Johannesson H."/>
        </authorList>
    </citation>
    <scope>NUCLEOTIDE SEQUENCE</scope>
    <source>
        <strain evidence="2">PSN293</strain>
    </source>
</reference>
<evidence type="ECO:0000256" key="1">
    <source>
        <dbReference type="SAM" id="SignalP"/>
    </source>
</evidence>
<dbReference type="Proteomes" id="UP001301769">
    <property type="component" value="Unassembled WGS sequence"/>
</dbReference>
<gene>
    <name evidence="2" type="ORF">QBC37DRAFT_459009</name>
</gene>
<keyword evidence="1" id="KW-0732">Signal</keyword>
<accession>A0AAN6YA08</accession>
<dbReference type="PROSITE" id="PS51257">
    <property type="entry name" value="PROKAR_LIPOPROTEIN"/>
    <property type="match status" value="1"/>
</dbReference>
<comment type="caution">
    <text evidence="2">The sequence shown here is derived from an EMBL/GenBank/DDBJ whole genome shotgun (WGS) entry which is preliminary data.</text>
</comment>
<reference evidence="2" key="1">
    <citation type="journal article" date="2023" name="Mol. Phylogenet. Evol.">
        <title>Genome-scale phylogeny and comparative genomics of the fungal order Sordariales.</title>
        <authorList>
            <person name="Hensen N."/>
            <person name="Bonometti L."/>
            <person name="Westerberg I."/>
            <person name="Brannstrom I.O."/>
            <person name="Guillou S."/>
            <person name="Cros-Aarteil S."/>
            <person name="Calhoun S."/>
            <person name="Haridas S."/>
            <person name="Kuo A."/>
            <person name="Mondo S."/>
            <person name="Pangilinan J."/>
            <person name="Riley R."/>
            <person name="LaButti K."/>
            <person name="Andreopoulos B."/>
            <person name="Lipzen A."/>
            <person name="Chen C."/>
            <person name="Yan M."/>
            <person name="Daum C."/>
            <person name="Ng V."/>
            <person name="Clum A."/>
            <person name="Steindorff A."/>
            <person name="Ohm R.A."/>
            <person name="Martin F."/>
            <person name="Silar P."/>
            <person name="Natvig D.O."/>
            <person name="Lalanne C."/>
            <person name="Gautier V."/>
            <person name="Ament-Velasquez S.L."/>
            <person name="Kruys A."/>
            <person name="Hutchinson M.I."/>
            <person name="Powell A.J."/>
            <person name="Barry K."/>
            <person name="Miller A.N."/>
            <person name="Grigoriev I.V."/>
            <person name="Debuchy R."/>
            <person name="Gladieux P."/>
            <person name="Hiltunen Thoren M."/>
            <person name="Johannesson H."/>
        </authorList>
    </citation>
    <scope>NUCLEOTIDE SEQUENCE</scope>
    <source>
        <strain evidence="2">PSN293</strain>
    </source>
</reference>
<protein>
    <recommendedName>
        <fullName evidence="4">Ig-like domain-containing protein</fullName>
    </recommendedName>
</protein>
<evidence type="ECO:0000313" key="3">
    <source>
        <dbReference type="Proteomes" id="UP001301769"/>
    </source>
</evidence>